<keyword evidence="6" id="KW-1185">Reference proteome</keyword>
<dbReference type="PROSITE" id="PS50837">
    <property type="entry name" value="NACHT"/>
    <property type="match status" value="1"/>
</dbReference>
<dbReference type="Pfam" id="PF00400">
    <property type="entry name" value="WD40"/>
    <property type="match status" value="11"/>
</dbReference>
<evidence type="ECO:0000256" key="2">
    <source>
        <dbReference type="ARBA" id="ARBA00022737"/>
    </source>
</evidence>
<feature type="domain" description="NACHT" evidence="4">
    <location>
        <begin position="200"/>
        <end position="348"/>
    </location>
</feature>
<reference evidence="5 6" key="1">
    <citation type="submission" date="2016-07" db="EMBL/GenBank/DDBJ databases">
        <title>Multiple horizontal gene transfer events from other fungi enriched the ability of initially mycotrophic Trichoderma (Ascomycota) to feed on dead plant biomass.</title>
        <authorList>
            <consortium name="DOE Joint Genome Institute"/>
            <person name="Aerts A."/>
            <person name="Atanasova L."/>
            <person name="Chenthamara K."/>
            <person name="Zhang J."/>
            <person name="Grujic M."/>
            <person name="Henrissat B."/>
            <person name="Kuo A."/>
            <person name="Salamov A."/>
            <person name="Lipzen A."/>
            <person name="Labutti K."/>
            <person name="Barry K."/>
            <person name="Miao Y."/>
            <person name="Rahimi M.J."/>
            <person name="Shen Q."/>
            <person name="Grigoriev I.V."/>
            <person name="Kubicek C.P."/>
            <person name="Druzhinina I.S."/>
        </authorList>
    </citation>
    <scope>NUCLEOTIDE SEQUENCE [LARGE SCALE GENOMIC DNA]</scope>
    <source>
        <strain evidence="5 6">ATCC 18648</strain>
    </source>
</reference>
<organism evidence="5 6">
    <name type="scientific">Trichoderma longibrachiatum ATCC 18648</name>
    <dbReference type="NCBI Taxonomy" id="983965"/>
    <lineage>
        <taxon>Eukaryota</taxon>
        <taxon>Fungi</taxon>
        <taxon>Dikarya</taxon>
        <taxon>Ascomycota</taxon>
        <taxon>Pezizomycotina</taxon>
        <taxon>Sordariomycetes</taxon>
        <taxon>Hypocreomycetidae</taxon>
        <taxon>Hypocreales</taxon>
        <taxon>Hypocreaceae</taxon>
        <taxon>Trichoderma</taxon>
    </lineage>
</organism>
<dbReference type="InterPro" id="IPR027417">
    <property type="entry name" value="P-loop_NTPase"/>
</dbReference>
<dbReference type="InterPro" id="IPR056884">
    <property type="entry name" value="NPHP3-like_N"/>
</dbReference>
<gene>
    <name evidence="5" type="ORF">M440DRAFT_1151770</name>
</gene>
<evidence type="ECO:0000313" key="5">
    <source>
        <dbReference type="EMBL" id="PTB71314.1"/>
    </source>
</evidence>
<dbReference type="PROSITE" id="PS00678">
    <property type="entry name" value="WD_REPEATS_1"/>
    <property type="match status" value="4"/>
</dbReference>
<feature type="repeat" description="WD" evidence="3">
    <location>
        <begin position="799"/>
        <end position="839"/>
    </location>
</feature>
<proteinExistence type="predicted"/>
<dbReference type="InterPro" id="IPR020472">
    <property type="entry name" value="WD40_PAC1"/>
</dbReference>
<keyword evidence="2" id="KW-0677">Repeat</keyword>
<dbReference type="InterPro" id="IPR036322">
    <property type="entry name" value="WD40_repeat_dom_sf"/>
</dbReference>
<keyword evidence="1 3" id="KW-0853">WD repeat</keyword>
<dbReference type="SUPFAM" id="SSF50978">
    <property type="entry name" value="WD40 repeat-like"/>
    <property type="match status" value="2"/>
</dbReference>
<dbReference type="STRING" id="983965.A0A2T4BPT8"/>
<dbReference type="CDD" id="cd00200">
    <property type="entry name" value="WD40"/>
    <property type="match status" value="2"/>
</dbReference>
<evidence type="ECO:0000259" key="4">
    <source>
        <dbReference type="PROSITE" id="PS50837"/>
    </source>
</evidence>
<dbReference type="SMART" id="SM00320">
    <property type="entry name" value="WD40"/>
    <property type="match status" value="12"/>
</dbReference>
<evidence type="ECO:0000313" key="6">
    <source>
        <dbReference type="Proteomes" id="UP000240760"/>
    </source>
</evidence>
<feature type="repeat" description="WD" evidence="3">
    <location>
        <begin position="1185"/>
        <end position="1227"/>
    </location>
</feature>
<dbReference type="Proteomes" id="UP000240760">
    <property type="component" value="Unassembled WGS sequence"/>
</dbReference>
<feature type="repeat" description="WD" evidence="3">
    <location>
        <begin position="1228"/>
        <end position="1269"/>
    </location>
</feature>
<dbReference type="Gene3D" id="2.130.10.10">
    <property type="entry name" value="YVTN repeat-like/Quinoprotein amine dehydrogenase"/>
    <property type="match status" value="6"/>
</dbReference>
<protein>
    <submittedName>
        <fullName evidence="5">WD40 repeat-like protein</fullName>
    </submittedName>
</protein>
<feature type="repeat" description="WD" evidence="3">
    <location>
        <begin position="1010"/>
        <end position="1042"/>
    </location>
</feature>
<dbReference type="PROSITE" id="PS50082">
    <property type="entry name" value="WD_REPEATS_2"/>
    <property type="match status" value="9"/>
</dbReference>
<dbReference type="PRINTS" id="PR00320">
    <property type="entry name" value="GPROTEINBRPT"/>
</dbReference>
<dbReference type="EMBL" id="KZ679150">
    <property type="protein sequence ID" value="PTB71314.1"/>
    <property type="molecule type" value="Genomic_DNA"/>
</dbReference>
<evidence type="ECO:0000256" key="1">
    <source>
        <dbReference type="ARBA" id="ARBA00022574"/>
    </source>
</evidence>
<dbReference type="PANTHER" id="PTHR44129">
    <property type="entry name" value="WD REPEAT-CONTAINING PROTEIN POP1"/>
    <property type="match status" value="1"/>
</dbReference>
<accession>A0A2T4BPT8</accession>
<dbReference type="OrthoDB" id="538223at2759"/>
<dbReference type="InterPro" id="IPR050349">
    <property type="entry name" value="WD_LIS1/nudF_dynein_reg"/>
</dbReference>
<feature type="repeat" description="WD" evidence="3">
    <location>
        <begin position="968"/>
        <end position="1009"/>
    </location>
</feature>
<dbReference type="SUPFAM" id="SSF52540">
    <property type="entry name" value="P-loop containing nucleoside triphosphate hydrolases"/>
    <property type="match status" value="1"/>
</dbReference>
<sequence>MAEAIGLAASIIGVVELFAKVAKQCSEYYSGVKNAPQDIQRIRNEAEQTRATFEDLKRLLAGPNGGRLSSSQRILKTVEESRLQLQELFSKLEGGLRKRKGMRARLHLWRLTWPLKQEEVAGLIDRLQKFRAVIALDLQVDQTVLLLRVHQEVVLAKLKFAKGASFDSPSHAENSKCYPGTREDILDQIQTWSTKADGQCIFWLNGGAGTGKSTISRTVAQAFADKGMLGASFFFKHGEADRGSMALFFPTIASQLVQTVPQIAPHIRGAVEEDPTIHERSIKDQFDKLVAEPMRLASEASQLPTIVIIADALDECDNVEQVRLVIHLLSQIRLSTSVSVKFFLTSRPELAIRLGFADICGRYEDLILHQVPRMAIEHDITVFLEHEIAMIREDYNKSVSANRQLPLAWPGVESFRQLVSMSIPLFIFAATACRFIQDRRIGGPKEQLAKILEQQTGHGPRSNLDATYFPIVNGLVAGLFDAEKRVVSERFRRIVGSIITLANPLSAPSLARLLGMPLESVEDQLDLLHSVLHIPPNARLPIRMLHLSFRDFLVDPAKANETDRYPLWVDEREAHQVLATRCLELLLEEGTLRRNICGLRLPSTPRSEVEQSTLEAALPSEVQYACLYWVFHWKESMRNIEDGGLVDRFLDNHLLHWLEALGLMGRIADSIVMVNDLLSLVYPERGVIISALLRDLRRIILSNRAIIDNSPLQVYYSVLVFTPEQSIVKTRFRSELPAWLAVSPPVASTWDACLQTLEGHAGVVYSVTLSHDSKVIASVSSDKTIKIWDTVSGICTSTLQGPDAAVSVVAFSHDSKILASTSEREIRLWDVITGTRLSTLKGHGHYITSIAFSHDTRILASASQDCVIKLWDATSGVCTSTLDGHSKFVTSIAFSQDSTTLLSASADSCIKTWDTTSGDCKSTIVVDKDAVHSSAFSHDAKVLASVSDSDDNCIRLWDTANGQCIDTLKGHTQMVSTVSFSRDSKMLASASGENDVRLWDIATRTIIATFKGHAAVVDDIAFSHDSKLLASASSDGTIKIWDREINVEQMPQSTVNDGFFGGIRPVRGTGTLISASPEGSVQLWNAPTVSRTATLPGWSAWPCSLAVSHDSKLLASTSFANGQVQLWNIATGAHIATIDGHHGAIPSASSFTDYDSRPPMVEDEDFGDCHVIKVWQPRDNNYGSYGHRYSVVSAVAFSYDSQLLASASALDSSIKVWDVGSGACVATLTGHTSWISQLAFLPRSDVLVSSSGDRTIKIWNIRTAVCTATLEGQSEPNTKSIAFSHDFNLLASGKDDGSIEIWDIFKTDVKCQMSLRGPSRRPVHVMAFSQSSALLAAIASRPQDEAHMHKPYRVLEFWNVSTGQCLAAVDIHPFAGDCFYFDDVGACLSTSVGGFAVEGTQTGAVPSDKMVQHSPSLSGSDIHIRRRGIGLSEDLEWVMWDEDRMIWLPPAYRPTGAAAMDSTLAIGCAQPHLVYLTISPKLIHYEYPDHFDV</sequence>
<feature type="repeat" description="WD" evidence="3">
    <location>
        <begin position="757"/>
        <end position="798"/>
    </location>
</feature>
<dbReference type="InterPro" id="IPR015943">
    <property type="entry name" value="WD40/YVTN_repeat-like_dom_sf"/>
</dbReference>
<feature type="repeat" description="WD" evidence="3">
    <location>
        <begin position="840"/>
        <end position="881"/>
    </location>
</feature>
<dbReference type="InterPro" id="IPR007111">
    <property type="entry name" value="NACHT_NTPase"/>
</dbReference>
<feature type="repeat" description="WD" evidence="3">
    <location>
        <begin position="1280"/>
        <end position="1304"/>
    </location>
</feature>
<evidence type="ECO:0000256" key="3">
    <source>
        <dbReference type="PROSITE-ProRule" id="PRU00221"/>
    </source>
</evidence>
<dbReference type="Gene3D" id="3.40.50.300">
    <property type="entry name" value="P-loop containing nucleotide triphosphate hydrolases"/>
    <property type="match status" value="1"/>
</dbReference>
<name>A0A2T4BPT8_TRILO</name>
<dbReference type="Pfam" id="PF24883">
    <property type="entry name" value="NPHP3_N"/>
    <property type="match status" value="1"/>
</dbReference>
<dbReference type="InterPro" id="IPR019775">
    <property type="entry name" value="WD40_repeat_CS"/>
</dbReference>
<dbReference type="InterPro" id="IPR001680">
    <property type="entry name" value="WD40_rpt"/>
</dbReference>
<dbReference type="PROSITE" id="PS50294">
    <property type="entry name" value="WD_REPEATS_REGION"/>
    <property type="match status" value="6"/>
</dbReference>
<feature type="repeat" description="WD" evidence="3">
    <location>
        <begin position="882"/>
        <end position="923"/>
    </location>
</feature>